<dbReference type="EMBL" id="JBIHSF010000011">
    <property type="protein sequence ID" value="MFH0262977.1"/>
    <property type="molecule type" value="Genomic_DNA"/>
</dbReference>
<dbReference type="Proteomes" id="UP001607125">
    <property type="component" value="Unassembled WGS sequence"/>
</dbReference>
<evidence type="ECO:0000313" key="1">
    <source>
        <dbReference type="EMBL" id="MFH0262977.1"/>
    </source>
</evidence>
<accession>A0ABW7IMZ0</accession>
<evidence type="ECO:0000313" key="2">
    <source>
        <dbReference type="Proteomes" id="UP001607125"/>
    </source>
</evidence>
<dbReference type="RefSeq" id="WP_394629975.1">
    <property type="nucleotide sequence ID" value="NZ_JBIHSF010000011.1"/>
</dbReference>
<name>A0ABW7IMZ0_9VIBR</name>
<protein>
    <recommendedName>
        <fullName evidence="3">Phosphatidylethanolamine-binding protein</fullName>
    </recommendedName>
</protein>
<comment type="caution">
    <text evidence="1">The sequence shown here is derived from an EMBL/GenBank/DDBJ whole genome shotgun (WGS) entry which is preliminary data.</text>
</comment>
<evidence type="ECO:0008006" key="3">
    <source>
        <dbReference type="Google" id="ProtNLM"/>
    </source>
</evidence>
<reference evidence="1 2" key="1">
    <citation type="submission" date="2024-10" db="EMBL/GenBank/DDBJ databases">
        <authorList>
            <person name="Yibar A."/>
            <person name="Saticioglu I.B."/>
            <person name="Duman M."/>
            <person name="Ajmi N."/>
            <person name="Gurler F."/>
            <person name="Ay H."/>
            <person name="Onuk E."/>
            <person name="Guler S."/>
            <person name="Romalde J.L."/>
        </authorList>
    </citation>
    <scope>NUCLEOTIDE SEQUENCE [LARGE SCALE GENOMIC DNA]</scope>
    <source>
        <strain evidence="1 2">1-TCBS-B</strain>
    </source>
</reference>
<keyword evidence="2" id="KW-1185">Reference proteome</keyword>
<gene>
    <name evidence="1" type="ORF">ACGRH2_21525</name>
</gene>
<sequence length="40" mass="4475">MHRYLFTVRALPVEKLELSVDTPPALVGFTLNNLAPDKAH</sequence>
<proteinExistence type="predicted"/>
<organism evidence="1 2">
    <name type="scientific">Vibrio barjaei</name>
    <dbReference type="NCBI Taxonomy" id="1676683"/>
    <lineage>
        <taxon>Bacteria</taxon>
        <taxon>Pseudomonadati</taxon>
        <taxon>Pseudomonadota</taxon>
        <taxon>Gammaproteobacteria</taxon>
        <taxon>Vibrionales</taxon>
        <taxon>Vibrionaceae</taxon>
        <taxon>Vibrio</taxon>
    </lineage>
</organism>